<dbReference type="InParanoid" id="A0A409XY68"/>
<protein>
    <submittedName>
        <fullName evidence="2">Uncharacterized protein</fullName>
    </submittedName>
</protein>
<accession>A0A409XY68</accession>
<dbReference type="Proteomes" id="UP000284706">
    <property type="component" value="Unassembled WGS sequence"/>
</dbReference>
<evidence type="ECO:0000313" key="3">
    <source>
        <dbReference type="Proteomes" id="UP000284706"/>
    </source>
</evidence>
<dbReference type="AlphaFoldDB" id="A0A409XY68"/>
<dbReference type="EMBL" id="NHYE01001419">
    <property type="protein sequence ID" value="PPQ95675.1"/>
    <property type="molecule type" value="Genomic_DNA"/>
</dbReference>
<keyword evidence="3" id="KW-1185">Reference proteome</keyword>
<comment type="caution">
    <text evidence="2">The sequence shown here is derived from an EMBL/GenBank/DDBJ whole genome shotgun (WGS) entry which is preliminary data.</text>
</comment>
<dbReference type="OrthoDB" id="3221235at2759"/>
<dbReference type="InterPro" id="IPR032675">
    <property type="entry name" value="LRR_dom_sf"/>
</dbReference>
<evidence type="ECO:0000256" key="1">
    <source>
        <dbReference type="SAM" id="Coils"/>
    </source>
</evidence>
<dbReference type="STRING" id="231916.A0A409XY68"/>
<keyword evidence="1" id="KW-0175">Coiled coil</keyword>
<dbReference type="Gene3D" id="3.80.10.10">
    <property type="entry name" value="Ribonuclease Inhibitor"/>
    <property type="match status" value="1"/>
</dbReference>
<gene>
    <name evidence="2" type="ORF">CVT26_008327</name>
</gene>
<proteinExistence type="predicted"/>
<feature type="coiled-coil region" evidence="1">
    <location>
        <begin position="31"/>
        <end position="68"/>
    </location>
</feature>
<evidence type="ECO:0000313" key="2">
    <source>
        <dbReference type="EMBL" id="PPQ95675.1"/>
    </source>
</evidence>
<name>A0A409XY68_9AGAR</name>
<organism evidence="2 3">
    <name type="scientific">Gymnopilus dilepis</name>
    <dbReference type="NCBI Taxonomy" id="231916"/>
    <lineage>
        <taxon>Eukaryota</taxon>
        <taxon>Fungi</taxon>
        <taxon>Dikarya</taxon>
        <taxon>Basidiomycota</taxon>
        <taxon>Agaricomycotina</taxon>
        <taxon>Agaricomycetes</taxon>
        <taxon>Agaricomycetidae</taxon>
        <taxon>Agaricales</taxon>
        <taxon>Agaricineae</taxon>
        <taxon>Hymenogastraceae</taxon>
        <taxon>Gymnopilus</taxon>
    </lineage>
</organism>
<sequence length="635" mass="72454">MRPHLVHFLTNNDPPPDEVLAEVDELTSGPKAQIKSKLAEIQRLRKKLEELQQERDGIQTSMEKYTIILSPIRRISPDILEHIFQFCLPTNHNSVMSISEAPLLLIRVCRLWRSTALSSPALWSKLHIAIPHPLHDEQYFSHPSATSRSEAEQEADKRRFVKVVEARRQLMELWLSRSSTHPLSLSITFMGNFDDELLEEMKQEGHLPQLFETLISFSRQFDQIDLDLPYNLCHLLLSRIPLANVSTLRQLRISLCDRIPFSTGAMPATPLPGAGDNVRRTITLFQAPGLKRLSVRGDAIAHSAFDSNKLPDSWANLSHLSLDFGINSTDVLHVFRLCENLEDCRLVVTDCQDVYIDPDMVIPLPHLKFLCLKINGPDLMSLLYKRLQTPSLNWFEYQSGGAYYSAPRPHGFGYYSPGAYQNTQNITPTSPVLSLIESSRRIKTLVLDPRNLSHKDMLFGLRFARHLTHLIIGQRPLQNLGWAATSGLVYFNLDLLVVPKEPTAFQKEVLLPHLEVFEAYNFDSKPNQMDNVPSILPTITDEIVKQFILGRLGNTARGVSSLKSVKISFSRKREEPIEEEIQRCAEEAHLNIDLDLQYAAPQMYSKYRDTFSPYYGLSEDDRSWRYVDADADDDD</sequence>
<reference evidence="2 3" key="1">
    <citation type="journal article" date="2018" name="Evol. Lett.">
        <title>Horizontal gene cluster transfer increased hallucinogenic mushroom diversity.</title>
        <authorList>
            <person name="Reynolds H.T."/>
            <person name="Vijayakumar V."/>
            <person name="Gluck-Thaler E."/>
            <person name="Korotkin H.B."/>
            <person name="Matheny P.B."/>
            <person name="Slot J.C."/>
        </authorList>
    </citation>
    <scope>NUCLEOTIDE SEQUENCE [LARGE SCALE GENOMIC DNA]</scope>
    <source>
        <strain evidence="2 3">SRW20</strain>
    </source>
</reference>